<evidence type="ECO:0000256" key="5">
    <source>
        <dbReference type="ARBA" id="ARBA00022840"/>
    </source>
</evidence>
<dbReference type="PANTHER" id="PTHR24068">
    <property type="entry name" value="UBIQUITIN-CONJUGATING ENZYME E2"/>
    <property type="match status" value="1"/>
</dbReference>
<evidence type="ECO:0000256" key="1">
    <source>
        <dbReference type="ARBA" id="ARBA00012486"/>
    </source>
</evidence>
<feature type="active site" description="Glycyl thioester intermediate" evidence="6">
    <location>
        <position position="102"/>
    </location>
</feature>
<organism evidence="9 10">
    <name type="scientific">Trachipleistophora hominis</name>
    <name type="common">Microsporidian parasite</name>
    <dbReference type="NCBI Taxonomy" id="72359"/>
    <lineage>
        <taxon>Eukaryota</taxon>
        <taxon>Fungi</taxon>
        <taxon>Fungi incertae sedis</taxon>
        <taxon>Microsporidia</taxon>
        <taxon>Pleistophoridae</taxon>
        <taxon>Trachipleistophora</taxon>
    </lineage>
</organism>
<gene>
    <name evidence="9" type="ORF">THOM_0078</name>
</gene>
<proteinExistence type="inferred from homology"/>
<keyword evidence="2" id="KW-0808">Transferase</keyword>
<evidence type="ECO:0000256" key="4">
    <source>
        <dbReference type="ARBA" id="ARBA00022786"/>
    </source>
</evidence>
<dbReference type="OMA" id="MEMAVTH"/>
<protein>
    <recommendedName>
        <fullName evidence="1">E2 ubiquitin-conjugating enzyme</fullName>
        <ecNumber evidence="1">2.3.2.23</ecNumber>
    </recommendedName>
</protein>
<dbReference type="Pfam" id="PF00179">
    <property type="entry name" value="UQ_con"/>
    <property type="match status" value="1"/>
</dbReference>
<comment type="similarity">
    <text evidence="7">Belongs to the ubiquitin-conjugating enzyme family.</text>
</comment>
<keyword evidence="3 7" id="KW-0547">Nucleotide-binding</keyword>
<feature type="domain" description="UBC core" evidence="8">
    <location>
        <begin position="8"/>
        <end position="164"/>
    </location>
</feature>
<sequence>MATIHDSSAKRRIHKELLTLQREANHPDANDKTLRCFEIATNPDDNIFEWYVRLRAPEESMYAGGIFNLKITFPTDYPFKPPSVVFLTRIYHPNINANGNICLDILRESWTPALTVQKVIISLISWLDEPNPKDPLVPEIGRLYITDIEAYKKKVKEYVRLYAKDN</sequence>
<dbReference type="SUPFAM" id="SSF54495">
    <property type="entry name" value="UBC-like"/>
    <property type="match status" value="1"/>
</dbReference>
<dbReference type="InterPro" id="IPR023313">
    <property type="entry name" value="UBQ-conjugating_AS"/>
</dbReference>
<evidence type="ECO:0000256" key="3">
    <source>
        <dbReference type="ARBA" id="ARBA00022741"/>
    </source>
</evidence>
<accession>L7JZQ8</accession>
<dbReference type="FunFam" id="3.10.110.10:FF:000060">
    <property type="entry name" value="Ubiquitin conjugating enzyme (UbcB)"/>
    <property type="match status" value="1"/>
</dbReference>
<evidence type="ECO:0000259" key="8">
    <source>
        <dbReference type="PROSITE" id="PS50127"/>
    </source>
</evidence>
<dbReference type="PROSITE" id="PS50127">
    <property type="entry name" value="UBC_2"/>
    <property type="match status" value="1"/>
</dbReference>
<keyword evidence="10" id="KW-1185">Reference proteome</keyword>
<keyword evidence="5 7" id="KW-0067">ATP-binding</keyword>
<evidence type="ECO:0000256" key="6">
    <source>
        <dbReference type="PROSITE-ProRule" id="PRU10133"/>
    </source>
</evidence>
<dbReference type="STRING" id="72359.L7JZQ8"/>
<dbReference type="Proteomes" id="UP000011185">
    <property type="component" value="Unassembled WGS sequence"/>
</dbReference>
<dbReference type="OrthoDB" id="7851174at2759"/>
<dbReference type="GO" id="GO:0061631">
    <property type="term" value="F:ubiquitin conjugating enzyme activity"/>
    <property type="evidence" value="ECO:0007669"/>
    <property type="project" value="UniProtKB-EC"/>
</dbReference>
<evidence type="ECO:0000256" key="7">
    <source>
        <dbReference type="RuleBase" id="RU362109"/>
    </source>
</evidence>
<keyword evidence="4 7" id="KW-0833">Ubl conjugation pathway</keyword>
<dbReference type="SMART" id="SM00212">
    <property type="entry name" value="UBCc"/>
    <property type="match status" value="1"/>
</dbReference>
<dbReference type="EC" id="2.3.2.23" evidence="1"/>
<dbReference type="HOGENOM" id="CLU_030988_13_3_1"/>
<evidence type="ECO:0000313" key="9">
    <source>
        <dbReference type="EMBL" id="ELQ76924.1"/>
    </source>
</evidence>
<dbReference type="EMBL" id="JH993805">
    <property type="protein sequence ID" value="ELQ76924.1"/>
    <property type="molecule type" value="Genomic_DNA"/>
</dbReference>
<dbReference type="VEuPathDB" id="MicrosporidiaDB:THOM_0078"/>
<dbReference type="Gene3D" id="3.10.110.10">
    <property type="entry name" value="Ubiquitin Conjugating Enzyme"/>
    <property type="match status" value="1"/>
</dbReference>
<keyword evidence="9" id="KW-0436">Ligase</keyword>
<evidence type="ECO:0000256" key="2">
    <source>
        <dbReference type="ARBA" id="ARBA00022679"/>
    </source>
</evidence>
<reference evidence="9 10" key="1">
    <citation type="journal article" date="2012" name="PLoS Pathog.">
        <title>The genome of the obligate intracellular parasite Trachipleistophora hominis: new insights into microsporidian genome dynamics and reductive evolution.</title>
        <authorList>
            <person name="Heinz E."/>
            <person name="Williams T.A."/>
            <person name="Nakjang S."/>
            <person name="Noel C.J."/>
            <person name="Swan D.C."/>
            <person name="Goldberg A.V."/>
            <person name="Harris S.R."/>
            <person name="Weinmaier T."/>
            <person name="Markert S."/>
            <person name="Becher D."/>
            <person name="Bernhardt J."/>
            <person name="Dagan T."/>
            <person name="Hacker C."/>
            <person name="Lucocq J.M."/>
            <person name="Schweder T."/>
            <person name="Rattei T."/>
            <person name="Hall N."/>
            <person name="Hirt R.P."/>
            <person name="Embley T.M."/>
        </authorList>
    </citation>
    <scope>NUCLEOTIDE SEQUENCE [LARGE SCALE GENOMIC DNA]</scope>
</reference>
<dbReference type="GO" id="GO:0016874">
    <property type="term" value="F:ligase activity"/>
    <property type="evidence" value="ECO:0007669"/>
    <property type="project" value="UniProtKB-KW"/>
</dbReference>
<dbReference type="PROSITE" id="PS00183">
    <property type="entry name" value="UBC_1"/>
    <property type="match status" value="1"/>
</dbReference>
<dbReference type="AlphaFoldDB" id="L7JZQ8"/>
<dbReference type="InParanoid" id="L7JZQ8"/>
<evidence type="ECO:0000313" key="10">
    <source>
        <dbReference type="Proteomes" id="UP000011185"/>
    </source>
</evidence>
<dbReference type="InterPro" id="IPR000608">
    <property type="entry name" value="UBC"/>
</dbReference>
<name>L7JZQ8_TRAHO</name>
<dbReference type="GO" id="GO:0005524">
    <property type="term" value="F:ATP binding"/>
    <property type="evidence" value="ECO:0007669"/>
    <property type="project" value="UniProtKB-UniRule"/>
</dbReference>
<dbReference type="InterPro" id="IPR016135">
    <property type="entry name" value="UBQ-conjugating_enzyme/RWD"/>
</dbReference>